<comment type="subcellular location">
    <subcellularLocation>
        <location evidence="1">Cytoplasm</location>
    </subcellularLocation>
</comment>
<keyword evidence="5" id="KW-0521">NADP</keyword>
<dbReference type="Proteomes" id="UP000261520">
    <property type="component" value="Unplaced"/>
</dbReference>
<organism evidence="8 9">
    <name type="scientific">Periophthalmus magnuspinnatus</name>
    <dbReference type="NCBI Taxonomy" id="409849"/>
    <lineage>
        <taxon>Eukaryota</taxon>
        <taxon>Metazoa</taxon>
        <taxon>Chordata</taxon>
        <taxon>Craniata</taxon>
        <taxon>Vertebrata</taxon>
        <taxon>Euteleostomi</taxon>
        <taxon>Actinopterygii</taxon>
        <taxon>Neopterygii</taxon>
        <taxon>Teleostei</taxon>
        <taxon>Neoteleostei</taxon>
        <taxon>Acanthomorphata</taxon>
        <taxon>Gobiaria</taxon>
        <taxon>Gobiiformes</taxon>
        <taxon>Gobioidei</taxon>
        <taxon>Gobiidae</taxon>
        <taxon>Oxudercinae</taxon>
        <taxon>Periophthalmus</taxon>
    </lineage>
</organism>
<keyword evidence="9" id="KW-1185">Reference proteome</keyword>
<evidence type="ECO:0000256" key="5">
    <source>
        <dbReference type="ARBA" id="ARBA00022857"/>
    </source>
</evidence>
<feature type="region of interest" description="Disordered" evidence="7">
    <location>
        <begin position="73"/>
        <end position="99"/>
    </location>
</feature>
<dbReference type="InterPro" id="IPR026759">
    <property type="entry name" value="P33MONOX"/>
</dbReference>
<dbReference type="Ensembl" id="ENSPMGT00000001279.1">
    <property type="protein sequence ID" value="ENSPMGP00000001210.1"/>
    <property type="gene ID" value="ENSPMGG00000001090.1"/>
</dbReference>
<keyword evidence="4" id="KW-0963">Cytoplasm</keyword>
<feature type="compositionally biased region" description="Polar residues" evidence="7">
    <location>
        <begin position="18"/>
        <end position="31"/>
    </location>
</feature>
<reference evidence="8" key="2">
    <citation type="submission" date="2025-09" db="UniProtKB">
        <authorList>
            <consortium name="Ensembl"/>
        </authorList>
    </citation>
    <scope>IDENTIFICATION</scope>
</reference>
<dbReference type="Pfam" id="PF15302">
    <property type="entry name" value="P33MONOX"/>
    <property type="match status" value="1"/>
</dbReference>
<evidence type="ECO:0000313" key="8">
    <source>
        <dbReference type="Ensembl" id="ENSPMGP00000001210.1"/>
    </source>
</evidence>
<evidence type="ECO:0000256" key="7">
    <source>
        <dbReference type="SAM" id="MobiDB-lite"/>
    </source>
</evidence>
<evidence type="ECO:0000256" key="1">
    <source>
        <dbReference type="ARBA" id="ARBA00004496"/>
    </source>
</evidence>
<name>A0A3B3Z9D4_9GOBI</name>
<evidence type="ECO:0000256" key="4">
    <source>
        <dbReference type="ARBA" id="ARBA00022490"/>
    </source>
</evidence>
<evidence type="ECO:0000256" key="6">
    <source>
        <dbReference type="ARBA" id="ARBA00023002"/>
    </source>
</evidence>
<evidence type="ECO:0000256" key="2">
    <source>
        <dbReference type="ARBA" id="ARBA00008758"/>
    </source>
</evidence>
<accession>A0A3B3Z9D4</accession>
<proteinExistence type="inferred from homology"/>
<reference evidence="8" key="1">
    <citation type="submission" date="2025-08" db="UniProtKB">
        <authorList>
            <consortium name="Ensembl"/>
        </authorList>
    </citation>
    <scope>IDENTIFICATION</scope>
</reference>
<protein>
    <recommendedName>
        <fullName evidence="3">Putative monooxygenase p33MONOX</fullName>
    </recommendedName>
</protein>
<dbReference type="PANTHER" id="PTHR28342">
    <property type="entry name" value="MONOOXYGENASE P33MONOX-RELATED"/>
    <property type="match status" value="1"/>
</dbReference>
<dbReference type="AlphaFoldDB" id="A0A3B3Z9D4"/>
<dbReference type="PANTHER" id="PTHR28342:SF1">
    <property type="entry name" value="MONOOXYGENASE P33MONOX-RELATED"/>
    <property type="match status" value="1"/>
</dbReference>
<keyword evidence="6" id="KW-0560">Oxidoreductase</keyword>
<comment type="similarity">
    <text evidence="2">Belongs to the P33MONOX family.</text>
</comment>
<dbReference type="GO" id="GO:0016491">
    <property type="term" value="F:oxidoreductase activity"/>
    <property type="evidence" value="ECO:0007669"/>
    <property type="project" value="UniProtKB-KW"/>
</dbReference>
<feature type="region of interest" description="Disordered" evidence="7">
    <location>
        <begin position="1"/>
        <end position="31"/>
    </location>
</feature>
<evidence type="ECO:0000313" key="9">
    <source>
        <dbReference type="Proteomes" id="UP000261520"/>
    </source>
</evidence>
<evidence type="ECO:0000256" key="3">
    <source>
        <dbReference type="ARBA" id="ARBA00016432"/>
    </source>
</evidence>
<sequence length="99" mass="10728">MGNEGGGGDKWTFFGSRSMVQKSPTDPGSDTGFSLQAYFGLQKSSTMDYSSTQVKLNVEDPAHFVPPKIEITGIEAKPPPARPHKLKPRDMNVLTPSGF</sequence>
<dbReference type="GO" id="GO:0005737">
    <property type="term" value="C:cytoplasm"/>
    <property type="evidence" value="ECO:0007669"/>
    <property type="project" value="UniProtKB-SubCell"/>
</dbReference>